<comment type="caution">
    <text evidence="5">The sequence shown here is derived from an EMBL/GenBank/DDBJ whole genome shotgun (WGS) entry which is preliminary data.</text>
</comment>
<dbReference type="EMBL" id="DVJQ01000021">
    <property type="protein sequence ID" value="HIS73866.1"/>
    <property type="molecule type" value="Genomic_DNA"/>
</dbReference>
<protein>
    <recommendedName>
        <fullName evidence="2">GTP cyclohydrolase 1 type 2 homolog</fullName>
    </recommendedName>
</protein>
<dbReference type="AlphaFoldDB" id="A0A9D1JXB3"/>
<reference evidence="5" key="2">
    <citation type="journal article" date="2021" name="PeerJ">
        <title>Extensive microbial diversity within the chicken gut microbiome revealed by metagenomics and culture.</title>
        <authorList>
            <person name="Gilroy R."/>
            <person name="Ravi A."/>
            <person name="Getino M."/>
            <person name="Pursley I."/>
            <person name="Horton D.L."/>
            <person name="Alikhan N.F."/>
            <person name="Baker D."/>
            <person name="Gharbi K."/>
            <person name="Hall N."/>
            <person name="Watson M."/>
            <person name="Adriaenssens E.M."/>
            <person name="Foster-Nyarko E."/>
            <person name="Jarju S."/>
            <person name="Secka A."/>
            <person name="Antonio M."/>
            <person name="Oren A."/>
            <person name="Chaudhuri R.R."/>
            <person name="La Ragione R."/>
            <person name="Hildebrand F."/>
            <person name="Pallen M.J."/>
        </authorList>
    </citation>
    <scope>NUCLEOTIDE SEQUENCE</scope>
    <source>
        <strain evidence="5">CHK152-2871</strain>
    </source>
</reference>
<dbReference type="PANTHER" id="PTHR13799:SF14">
    <property type="entry name" value="GTP CYCLOHYDROLASE 1 TYPE 2 HOMOLOG"/>
    <property type="match status" value="1"/>
</dbReference>
<dbReference type="FunFam" id="3.40.1390.30:FF:000001">
    <property type="entry name" value="GTP cyclohydrolase 1 type 2"/>
    <property type="match status" value="1"/>
</dbReference>
<proteinExistence type="inferred from homology"/>
<keyword evidence="3 4" id="KW-0479">Metal-binding</keyword>
<evidence type="ECO:0000256" key="2">
    <source>
        <dbReference type="ARBA" id="ARBA00022112"/>
    </source>
</evidence>
<dbReference type="Pfam" id="PF01784">
    <property type="entry name" value="DUF34_NIF3"/>
    <property type="match status" value="1"/>
</dbReference>
<dbReference type="InterPro" id="IPR036069">
    <property type="entry name" value="DUF34/NIF3_sf"/>
</dbReference>
<evidence type="ECO:0000256" key="1">
    <source>
        <dbReference type="ARBA" id="ARBA00006964"/>
    </source>
</evidence>
<reference evidence="5" key="1">
    <citation type="submission" date="2020-10" db="EMBL/GenBank/DDBJ databases">
        <authorList>
            <person name="Gilroy R."/>
        </authorList>
    </citation>
    <scope>NUCLEOTIDE SEQUENCE</scope>
    <source>
        <strain evidence="5">CHK152-2871</strain>
    </source>
</reference>
<gene>
    <name evidence="5" type="ORF">IAA86_02460</name>
</gene>
<feature type="binding site" evidence="4">
    <location>
        <position position="66"/>
    </location>
    <ligand>
        <name>a divalent metal cation</name>
        <dbReference type="ChEBI" id="CHEBI:60240"/>
        <label>1</label>
    </ligand>
</feature>
<feature type="binding site" evidence="4">
    <location>
        <position position="211"/>
    </location>
    <ligand>
        <name>a divalent metal cation</name>
        <dbReference type="ChEBI" id="CHEBI:60240"/>
        <label>1</label>
    </ligand>
</feature>
<evidence type="ECO:0000313" key="6">
    <source>
        <dbReference type="Proteomes" id="UP000886865"/>
    </source>
</evidence>
<dbReference type="NCBIfam" id="TIGR00486">
    <property type="entry name" value="YbgI_SA1388"/>
    <property type="match status" value="1"/>
</dbReference>
<feature type="binding site" evidence="4">
    <location>
        <position position="65"/>
    </location>
    <ligand>
        <name>a divalent metal cation</name>
        <dbReference type="ChEBI" id="CHEBI:60240"/>
        <label>1</label>
    </ligand>
</feature>
<evidence type="ECO:0000256" key="4">
    <source>
        <dbReference type="PIRSR" id="PIRSR602678-1"/>
    </source>
</evidence>
<accession>A0A9D1JXB3</accession>
<organism evidence="5 6">
    <name type="scientific">Candidatus Galligastranaerophilus intestinavium</name>
    <dbReference type="NCBI Taxonomy" id="2840836"/>
    <lineage>
        <taxon>Bacteria</taxon>
        <taxon>Candidatus Galligastranaerophilus</taxon>
    </lineage>
</organism>
<name>A0A9D1JXB3_9BACT</name>
<dbReference type="PANTHER" id="PTHR13799">
    <property type="entry name" value="NGG1 INTERACTING FACTOR 3"/>
    <property type="match status" value="1"/>
</dbReference>
<comment type="similarity">
    <text evidence="1">Belongs to the GTP cyclohydrolase I type 2/NIF3 family.</text>
</comment>
<dbReference type="GO" id="GO:0005737">
    <property type="term" value="C:cytoplasm"/>
    <property type="evidence" value="ECO:0007669"/>
    <property type="project" value="TreeGrafter"/>
</dbReference>
<dbReference type="Proteomes" id="UP000886865">
    <property type="component" value="Unassembled WGS sequence"/>
</dbReference>
<dbReference type="SUPFAM" id="SSF102705">
    <property type="entry name" value="NIF3 (NGG1p interacting factor 3)-like"/>
    <property type="match status" value="1"/>
</dbReference>
<evidence type="ECO:0000313" key="5">
    <source>
        <dbReference type="EMBL" id="HIS73866.1"/>
    </source>
</evidence>
<feature type="binding site" evidence="4">
    <location>
        <position position="215"/>
    </location>
    <ligand>
        <name>a divalent metal cation</name>
        <dbReference type="ChEBI" id="CHEBI:60240"/>
        <label>2</label>
    </ligand>
</feature>
<dbReference type="InterPro" id="IPR002678">
    <property type="entry name" value="DUF34/NIF3"/>
</dbReference>
<dbReference type="Gene3D" id="3.40.1390.30">
    <property type="entry name" value="NIF3 (NGG1p interacting factor 3)-like"/>
    <property type="match status" value="2"/>
</dbReference>
<sequence length="245" mass="27362">MIKTDEIISKIERYASPDLAESWDNTGWQINLHHDYTNRVLVALSFTKDVLEQAITNDCDLIVTHHPPIFHKLNKIDNNILIQAIKHNICVYSAHTNLDKTYGSTTDALCGVLGLKNLITVNDYIKISHLKDEIALDEFILGVKQSLDSQRIKLINPNNIQTVRNVAICAGAGGSYIETLNDYDIDLYITGDIKFHAALEVEGFAVADIGHFESELPVLPLIQGLIAKAGVETIIAREQIPWTYI</sequence>
<dbReference type="GO" id="GO:0046872">
    <property type="term" value="F:metal ion binding"/>
    <property type="evidence" value="ECO:0007669"/>
    <property type="project" value="UniProtKB-KW"/>
</dbReference>
<feature type="binding site" evidence="4">
    <location>
        <position position="99"/>
    </location>
    <ligand>
        <name>a divalent metal cation</name>
        <dbReference type="ChEBI" id="CHEBI:60240"/>
        <label>1</label>
    </ligand>
</feature>
<evidence type="ECO:0000256" key="3">
    <source>
        <dbReference type="ARBA" id="ARBA00022723"/>
    </source>
</evidence>